<name>A0A6J5T4Q8_9CAUD</name>
<gene>
    <name evidence="1" type="ORF">UFOVP1655_131</name>
</gene>
<accession>A0A6J5T4Q8</accession>
<dbReference type="EMBL" id="LR797523">
    <property type="protein sequence ID" value="CAB4222550.1"/>
    <property type="molecule type" value="Genomic_DNA"/>
</dbReference>
<protein>
    <submittedName>
        <fullName evidence="1">Uncharacterized protein</fullName>
    </submittedName>
</protein>
<evidence type="ECO:0000313" key="1">
    <source>
        <dbReference type="EMBL" id="CAB4222550.1"/>
    </source>
</evidence>
<sequence>MYHDINGRWTCDKCNYSYGAGISDDEVPDVCECEDIELTETERAIIIKSIVTKKVSTYNLSELQAFYVENMTDWYSGWSDDELTEMGEYYND</sequence>
<organism evidence="1">
    <name type="scientific">uncultured Caudovirales phage</name>
    <dbReference type="NCBI Taxonomy" id="2100421"/>
    <lineage>
        <taxon>Viruses</taxon>
        <taxon>Duplodnaviria</taxon>
        <taxon>Heunggongvirae</taxon>
        <taxon>Uroviricota</taxon>
        <taxon>Caudoviricetes</taxon>
        <taxon>Peduoviridae</taxon>
        <taxon>Maltschvirus</taxon>
        <taxon>Maltschvirus maltsch</taxon>
    </lineage>
</organism>
<proteinExistence type="predicted"/>
<reference evidence="1" key="1">
    <citation type="submission" date="2020-05" db="EMBL/GenBank/DDBJ databases">
        <authorList>
            <person name="Chiriac C."/>
            <person name="Salcher M."/>
            <person name="Ghai R."/>
            <person name="Kavagutti S V."/>
        </authorList>
    </citation>
    <scope>NUCLEOTIDE SEQUENCE</scope>
</reference>